<evidence type="ECO:0000256" key="1">
    <source>
        <dbReference type="SAM" id="MobiDB-lite"/>
    </source>
</evidence>
<accession>W1F144</accession>
<comment type="caution">
    <text evidence="2">The sequence shown here is derived from an EMBL/GenBank/DDBJ whole genome shotgun (WGS) entry which is preliminary data.</text>
</comment>
<organism evidence="2 3">
    <name type="scientific">Escherichia coli ISC7</name>
    <dbReference type="NCBI Taxonomy" id="1432555"/>
    <lineage>
        <taxon>Bacteria</taxon>
        <taxon>Pseudomonadati</taxon>
        <taxon>Pseudomonadota</taxon>
        <taxon>Gammaproteobacteria</taxon>
        <taxon>Enterobacterales</taxon>
        <taxon>Enterobacteriaceae</taxon>
        <taxon>Escherichia</taxon>
    </lineage>
</organism>
<feature type="compositionally biased region" description="Basic and acidic residues" evidence="1">
    <location>
        <begin position="34"/>
        <end position="47"/>
    </location>
</feature>
<reference evidence="2 3" key="1">
    <citation type="submission" date="2013-10" db="EMBL/GenBank/DDBJ databases">
        <title>Antibiotic resistance diversity of beta-lactamase producers in the General Hospital Vienna.</title>
        <authorList>
            <person name="Barisic I."/>
            <person name="Mitteregger D."/>
            <person name="Hirschl A.M."/>
            <person name="Noehammer C."/>
            <person name="Wiesinger-Mayr H."/>
        </authorList>
    </citation>
    <scope>NUCLEOTIDE SEQUENCE [LARGE SCALE GENOMIC DNA]</scope>
    <source>
        <strain evidence="2 3">ISC7</strain>
    </source>
</reference>
<sequence length="59" mass="6573">MLTEAFKKVVRNGEIKLIRKRLRKKTSDCGSKIGAEKSASKSPDRRGKTCPQKVNETAP</sequence>
<evidence type="ECO:0000313" key="2">
    <source>
        <dbReference type="EMBL" id="CDL28089.1"/>
    </source>
</evidence>
<dbReference type="EMBL" id="CBWN010000116">
    <property type="protein sequence ID" value="CDL28089.1"/>
    <property type="molecule type" value="Genomic_DNA"/>
</dbReference>
<proteinExistence type="predicted"/>
<dbReference type="AlphaFoldDB" id="W1F144"/>
<protein>
    <submittedName>
        <fullName evidence="2">Uncharacterized protein</fullName>
    </submittedName>
</protein>
<name>W1F144_ECOLX</name>
<evidence type="ECO:0000313" key="3">
    <source>
        <dbReference type="Proteomes" id="UP000019199"/>
    </source>
</evidence>
<feature type="region of interest" description="Disordered" evidence="1">
    <location>
        <begin position="26"/>
        <end position="59"/>
    </location>
</feature>
<dbReference type="Proteomes" id="UP000019199">
    <property type="component" value="Unassembled WGS sequence"/>
</dbReference>